<protein>
    <submittedName>
        <fullName evidence="1">Uncharacterized protein</fullName>
    </submittedName>
</protein>
<proteinExistence type="predicted"/>
<sequence length="89" mass="9792">MSNWMEFLLQGQELCDWIGQAALAVETIEAAEVGLDEPVPFRVRCRRSAPLLQVRPMIPLLAVCVISPPVAVKPADVLVVVARPEDAER</sequence>
<gene>
    <name evidence="1" type="ORF">DPPLL_00450</name>
</gene>
<dbReference type="Proteomes" id="UP000830055">
    <property type="component" value="Chromosome"/>
</dbReference>
<evidence type="ECO:0000313" key="1">
    <source>
        <dbReference type="EMBL" id="BDD85680.1"/>
    </source>
</evidence>
<evidence type="ECO:0000313" key="2">
    <source>
        <dbReference type="Proteomes" id="UP000830055"/>
    </source>
</evidence>
<dbReference type="EMBL" id="AP025516">
    <property type="protein sequence ID" value="BDD85680.1"/>
    <property type="molecule type" value="Genomic_DNA"/>
</dbReference>
<name>A0ABN6M1H8_9BACT</name>
<keyword evidence="2" id="KW-1185">Reference proteome</keyword>
<reference evidence="1 2" key="1">
    <citation type="submission" date="2022-01" db="EMBL/GenBank/DDBJ databases">
        <title>Desulfofustis limnae sp. nov., a novel mesophilic sulfate-reducing bacterium isolated from marsh soil.</title>
        <authorList>
            <person name="Watanabe M."/>
            <person name="Takahashi A."/>
            <person name="Kojima H."/>
            <person name="Fukui M."/>
        </authorList>
    </citation>
    <scope>NUCLEOTIDE SEQUENCE [LARGE SCALE GENOMIC DNA]</scope>
    <source>
        <strain evidence="1 2">PPLL</strain>
    </source>
</reference>
<accession>A0ABN6M1H8</accession>
<organism evidence="1 2">
    <name type="scientific">Desulfofustis limnaeus</name>
    <dbReference type="NCBI Taxonomy" id="2740163"/>
    <lineage>
        <taxon>Bacteria</taxon>
        <taxon>Pseudomonadati</taxon>
        <taxon>Thermodesulfobacteriota</taxon>
        <taxon>Desulfobulbia</taxon>
        <taxon>Desulfobulbales</taxon>
        <taxon>Desulfocapsaceae</taxon>
        <taxon>Desulfofustis</taxon>
    </lineage>
</organism>